<reference evidence="2" key="1">
    <citation type="submission" date="2022-11" db="UniProtKB">
        <authorList>
            <consortium name="WormBaseParasite"/>
        </authorList>
    </citation>
    <scope>IDENTIFICATION</scope>
</reference>
<organism evidence="1 2">
    <name type="scientific">Panagrolaimus sp. ES5</name>
    <dbReference type="NCBI Taxonomy" id="591445"/>
    <lineage>
        <taxon>Eukaryota</taxon>
        <taxon>Metazoa</taxon>
        <taxon>Ecdysozoa</taxon>
        <taxon>Nematoda</taxon>
        <taxon>Chromadorea</taxon>
        <taxon>Rhabditida</taxon>
        <taxon>Tylenchina</taxon>
        <taxon>Panagrolaimomorpha</taxon>
        <taxon>Panagrolaimoidea</taxon>
        <taxon>Panagrolaimidae</taxon>
        <taxon>Panagrolaimus</taxon>
    </lineage>
</organism>
<dbReference type="Proteomes" id="UP000887579">
    <property type="component" value="Unplaced"/>
</dbReference>
<sequence>MYLFLLIMACGNVPSFFVKALLPPDRYKSLEARITDVNIAKAGFYDLKSCRKCEGTYSVDAGANAFFCCGIFQCILCGDEYGENHLERFCFRRVPTLEDRLSEVEVRRCPTCCLGVTKIDGCNEMTCAFCFTKFGYLCREVVVPKLHFCKCQERFSKFDGKCTCGRYCIQFGNANEYDERKKKAIRDEYAGVKSAVAGAAKVIEVITIDDDSDDDWALPMRPRRGRDEAETQRRIENFPLRITALMEPRRDAVENIDIDSDDDWGMPMRTRRGPDVAETQRRIESFPWRNAAVRESRRDAVENIDVDSDDDWAMPVRPRCRREENIRERGSNVFARKNDDTVARERRSRNAAAAILERHENERRRRLPQEIIVTHQIVPPADEIVIPVYQFLTSAIPRNPTEFPQFAAEVNRIWRVRIERWLNLPAGFLDERRRYTTLDGRNGYARLLFERIRVLH</sequence>
<accession>A0AC34FL67</accession>
<evidence type="ECO:0000313" key="2">
    <source>
        <dbReference type="WBParaSite" id="ES5_v2.g17953.t1"/>
    </source>
</evidence>
<name>A0AC34FL67_9BILA</name>
<dbReference type="WBParaSite" id="ES5_v2.g17953.t1">
    <property type="protein sequence ID" value="ES5_v2.g17953.t1"/>
    <property type="gene ID" value="ES5_v2.g17953"/>
</dbReference>
<evidence type="ECO:0000313" key="1">
    <source>
        <dbReference type="Proteomes" id="UP000887579"/>
    </source>
</evidence>
<proteinExistence type="predicted"/>
<protein>
    <submittedName>
        <fullName evidence="2">RING-type domain-containing protein</fullName>
    </submittedName>
</protein>